<dbReference type="NCBIfam" id="TIGR00546">
    <property type="entry name" value="lnt"/>
    <property type="match status" value="1"/>
</dbReference>
<evidence type="ECO:0000313" key="11">
    <source>
        <dbReference type="EMBL" id="PPE65040.1"/>
    </source>
</evidence>
<keyword evidence="11" id="KW-0449">Lipoprotein</keyword>
<evidence type="ECO:0000313" key="12">
    <source>
        <dbReference type="Proteomes" id="UP000238605"/>
    </source>
</evidence>
<dbReference type="SUPFAM" id="SSF56317">
    <property type="entry name" value="Carbon-nitrogen hydrolase"/>
    <property type="match status" value="1"/>
</dbReference>
<dbReference type="Proteomes" id="UP000238605">
    <property type="component" value="Unassembled WGS sequence"/>
</dbReference>
<keyword evidence="12" id="KW-1185">Reference proteome</keyword>
<dbReference type="InterPro" id="IPR004563">
    <property type="entry name" value="Apolipo_AcylTrfase"/>
</dbReference>
<dbReference type="Pfam" id="PF20154">
    <property type="entry name" value="LNT_N"/>
    <property type="match status" value="1"/>
</dbReference>
<feature type="transmembrane region" description="Helical" evidence="9">
    <location>
        <begin position="162"/>
        <end position="182"/>
    </location>
</feature>
<dbReference type="HAMAP" id="MF_01148">
    <property type="entry name" value="Lnt"/>
    <property type="match status" value="1"/>
</dbReference>
<dbReference type="GO" id="GO:0005886">
    <property type="term" value="C:plasma membrane"/>
    <property type="evidence" value="ECO:0007669"/>
    <property type="project" value="UniProtKB-SubCell"/>
</dbReference>
<dbReference type="OrthoDB" id="9804277at2"/>
<reference evidence="11 12" key="1">
    <citation type="submission" date="2018-02" db="EMBL/GenBank/DDBJ databases">
        <title>Reclassifiation of [Polyangium] brachysporum DSM 7029 as Guopingzhaonella breviflexa gen. nov., sp. nov., a member of the family Comamonadaceae.</title>
        <authorList>
            <person name="Tang B."/>
        </authorList>
    </citation>
    <scope>NUCLEOTIDE SEQUENCE [LARGE SCALE GENOMIC DNA]</scope>
    <source>
        <strain evidence="11 12">BCRC 80649</strain>
    </source>
</reference>
<keyword evidence="5 9" id="KW-0812">Transmembrane</keyword>
<comment type="catalytic activity">
    <reaction evidence="9">
        <text>N-terminal S-1,2-diacyl-sn-glyceryl-L-cysteinyl-[lipoprotein] + a glycerophospholipid = N-acyl-S-1,2-diacyl-sn-glyceryl-L-cysteinyl-[lipoprotein] + a 2-acyl-sn-glycero-3-phospholipid + H(+)</text>
        <dbReference type="Rhea" id="RHEA:48228"/>
        <dbReference type="Rhea" id="RHEA-COMP:14681"/>
        <dbReference type="Rhea" id="RHEA-COMP:14684"/>
        <dbReference type="ChEBI" id="CHEBI:15378"/>
        <dbReference type="ChEBI" id="CHEBI:136912"/>
        <dbReference type="ChEBI" id="CHEBI:140656"/>
        <dbReference type="ChEBI" id="CHEBI:140657"/>
        <dbReference type="ChEBI" id="CHEBI:140660"/>
        <dbReference type="EC" id="2.3.1.269"/>
    </reaction>
</comment>
<comment type="subcellular location">
    <subcellularLocation>
        <location evidence="1 9">Cell membrane</location>
        <topology evidence="1 9">Multi-pass membrane protein</topology>
    </subcellularLocation>
</comment>
<feature type="transmembrane region" description="Helical" evidence="9">
    <location>
        <begin position="82"/>
        <end position="107"/>
    </location>
</feature>
<protein>
    <recommendedName>
        <fullName evidence="9">Apolipoprotein N-acyltransferase</fullName>
        <shortName evidence="9">ALP N-acyltransferase</shortName>
        <ecNumber evidence="9">2.3.1.269</ecNumber>
    </recommendedName>
</protein>
<dbReference type="EC" id="2.3.1.269" evidence="9"/>
<evidence type="ECO:0000256" key="3">
    <source>
        <dbReference type="ARBA" id="ARBA00022475"/>
    </source>
</evidence>
<feature type="transmembrane region" description="Helical" evidence="9">
    <location>
        <begin position="471"/>
        <end position="493"/>
    </location>
</feature>
<keyword evidence="6 9" id="KW-1133">Transmembrane helix</keyword>
<dbReference type="Gene3D" id="3.60.110.10">
    <property type="entry name" value="Carbon-nitrogen hydrolase"/>
    <property type="match status" value="1"/>
</dbReference>
<keyword evidence="3 9" id="KW-1003">Cell membrane</keyword>
<dbReference type="InterPro" id="IPR003010">
    <property type="entry name" value="C-N_Hydrolase"/>
</dbReference>
<dbReference type="PANTHER" id="PTHR38686">
    <property type="entry name" value="APOLIPOPROTEIN N-ACYLTRANSFERASE"/>
    <property type="match status" value="1"/>
</dbReference>
<organism evidence="11 12">
    <name type="scientific">Caldimonas caldifontis</name>
    <dbReference type="NCBI Taxonomy" id="1452508"/>
    <lineage>
        <taxon>Bacteria</taxon>
        <taxon>Pseudomonadati</taxon>
        <taxon>Pseudomonadota</taxon>
        <taxon>Betaproteobacteria</taxon>
        <taxon>Burkholderiales</taxon>
        <taxon>Sphaerotilaceae</taxon>
        <taxon>Caldimonas</taxon>
    </lineage>
</organism>
<comment type="function">
    <text evidence="9">Catalyzes the phospholipid dependent N-acylation of the N-terminal cysteine of apolipoprotein, the last step in lipoprotein maturation.</text>
</comment>
<evidence type="ECO:0000259" key="10">
    <source>
        <dbReference type="PROSITE" id="PS50263"/>
    </source>
</evidence>
<comment type="similarity">
    <text evidence="2 9">Belongs to the CN hydrolase family. Apolipoprotein N-acyltransferase subfamily.</text>
</comment>
<dbReference type="PROSITE" id="PS50263">
    <property type="entry name" value="CN_HYDROLASE"/>
    <property type="match status" value="1"/>
</dbReference>
<evidence type="ECO:0000256" key="4">
    <source>
        <dbReference type="ARBA" id="ARBA00022679"/>
    </source>
</evidence>
<evidence type="ECO:0000256" key="7">
    <source>
        <dbReference type="ARBA" id="ARBA00023136"/>
    </source>
</evidence>
<dbReference type="GO" id="GO:0042158">
    <property type="term" value="P:lipoprotein biosynthetic process"/>
    <property type="evidence" value="ECO:0007669"/>
    <property type="project" value="UniProtKB-UniRule"/>
</dbReference>
<comment type="pathway">
    <text evidence="9">Protein modification; lipoprotein biosynthesis (N-acyl transfer).</text>
</comment>
<name>A0A2S5SQN4_9BURK</name>
<accession>A0A2S5SQN4</accession>
<sequence>MPAALDALMALLAGWAHAQAFAPREGWALQLMATAVLAWRVMRAPTAWRAAGLGWLFGFAWLAGSVWWLFISMHRYGGMPAWLSALAVAALSAALALYLALAMAAFVRLRSGQPVLDAMLWAACWLLAELARGLLLTGFPWVAAGYAHSDGPLATLAPWVGVYGMGFVAAWLAAAVVAGGLWGRSSPRMLVAAWAPPLALVLAAAAVPSDFTRATGRFNVTLLQPNVAQDEKFSAEHLPATLEWLERELVSARTDLVIAPETAIPLLPAQQPEGYWEALSSHFSQGSTAALIGVPLGDFTEGYTNSVAGLAPGQPMYRYDKIHLVPFGEFIPFGFRWFVDLMNMPLGDFTRGRETRPFEFDGQRIRPTICYEDLFGEELAANFVGERQATVIANVSNIGWFGQTEAVDQHLQISRLRSLEFQRPLVRATNTGATAVIDHRGQITAALAPHTQGVLVGEVEGREGSTPYARWVAALALWPLLALALGIMGAAAWRRSRGAGA</sequence>
<evidence type="ECO:0000256" key="8">
    <source>
        <dbReference type="ARBA" id="ARBA00023315"/>
    </source>
</evidence>
<dbReference type="RefSeq" id="WP_104303800.1">
    <property type="nucleotide sequence ID" value="NZ_PSNX01000017.1"/>
</dbReference>
<evidence type="ECO:0000256" key="5">
    <source>
        <dbReference type="ARBA" id="ARBA00022692"/>
    </source>
</evidence>
<evidence type="ECO:0000256" key="9">
    <source>
        <dbReference type="HAMAP-Rule" id="MF_01148"/>
    </source>
</evidence>
<dbReference type="InterPro" id="IPR045378">
    <property type="entry name" value="LNT_N"/>
</dbReference>
<dbReference type="PANTHER" id="PTHR38686:SF1">
    <property type="entry name" value="APOLIPOPROTEIN N-ACYLTRANSFERASE"/>
    <property type="match status" value="1"/>
</dbReference>
<dbReference type="GO" id="GO:0016410">
    <property type="term" value="F:N-acyltransferase activity"/>
    <property type="evidence" value="ECO:0007669"/>
    <property type="project" value="UniProtKB-UniRule"/>
</dbReference>
<dbReference type="CDD" id="cd07571">
    <property type="entry name" value="ALP_N-acyl_transferase"/>
    <property type="match status" value="1"/>
</dbReference>
<feature type="transmembrane region" description="Helical" evidence="9">
    <location>
        <begin position="50"/>
        <end position="70"/>
    </location>
</feature>
<dbReference type="Pfam" id="PF00795">
    <property type="entry name" value="CN_hydrolase"/>
    <property type="match status" value="1"/>
</dbReference>
<dbReference type="AlphaFoldDB" id="A0A2S5SQN4"/>
<feature type="transmembrane region" description="Helical" evidence="9">
    <location>
        <begin position="189"/>
        <end position="207"/>
    </location>
</feature>
<evidence type="ECO:0000256" key="6">
    <source>
        <dbReference type="ARBA" id="ARBA00022989"/>
    </source>
</evidence>
<keyword evidence="7 9" id="KW-0472">Membrane</keyword>
<dbReference type="EMBL" id="PSNX01000017">
    <property type="protein sequence ID" value="PPE65040.1"/>
    <property type="molecule type" value="Genomic_DNA"/>
</dbReference>
<feature type="domain" description="CN hydrolase" evidence="10">
    <location>
        <begin position="223"/>
        <end position="461"/>
    </location>
</feature>
<comment type="caution">
    <text evidence="11">The sequence shown here is derived from an EMBL/GenBank/DDBJ whole genome shotgun (WGS) entry which is preliminary data.</text>
</comment>
<dbReference type="InterPro" id="IPR036526">
    <property type="entry name" value="C-N_Hydrolase_sf"/>
</dbReference>
<keyword evidence="8 9" id="KW-0012">Acyltransferase</keyword>
<dbReference type="UniPathway" id="UPA00666"/>
<keyword evidence="4 9" id="KW-0808">Transferase</keyword>
<evidence type="ECO:0000256" key="2">
    <source>
        <dbReference type="ARBA" id="ARBA00010065"/>
    </source>
</evidence>
<feature type="transmembrane region" description="Helical" evidence="9">
    <location>
        <begin position="119"/>
        <end position="142"/>
    </location>
</feature>
<proteinExistence type="inferred from homology"/>
<evidence type="ECO:0000256" key="1">
    <source>
        <dbReference type="ARBA" id="ARBA00004651"/>
    </source>
</evidence>
<gene>
    <name evidence="9" type="primary">lnt</name>
    <name evidence="11" type="ORF">C1704_16300</name>
</gene>